<dbReference type="GeneID" id="300079444"/>
<keyword evidence="2" id="KW-1185">Reference proteome</keyword>
<dbReference type="RefSeq" id="WP_129483235.1">
    <property type="nucleotide sequence ID" value="NZ_CP099397.1"/>
</dbReference>
<accession>A0ABY5A8U5</accession>
<evidence type="ECO:0000313" key="2">
    <source>
        <dbReference type="Proteomes" id="UP001054897"/>
    </source>
</evidence>
<name>A0ABY5A8U5_9GAMM</name>
<protein>
    <submittedName>
        <fullName evidence="1">Uncharacterized protein</fullName>
    </submittedName>
</protein>
<dbReference type="EMBL" id="CP099397">
    <property type="protein sequence ID" value="USR39977.1"/>
    <property type="molecule type" value="Genomic_DNA"/>
</dbReference>
<gene>
    <name evidence="1" type="ORF">L1F06_000645</name>
</gene>
<dbReference type="Proteomes" id="UP001054897">
    <property type="component" value="Chromosome"/>
</dbReference>
<reference evidence="1" key="1">
    <citation type="submission" date="2022-06" db="EMBL/GenBank/DDBJ databases">
        <title>Complete genome of Pseudomonas hydrolytica DSWY01T.</title>
        <authorList>
            <person name="Jung J."/>
            <person name="Jeon C.O."/>
        </authorList>
    </citation>
    <scope>NUCLEOTIDE SEQUENCE</scope>
    <source>
        <strain evidence="1">DSWY01</strain>
    </source>
</reference>
<proteinExistence type="predicted"/>
<evidence type="ECO:0000313" key="1">
    <source>
        <dbReference type="EMBL" id="USR39977.1"/>
    </source>
</evidence>
<organism evidence="1 2">
    <name type="scientific">Ectopseudomonas hydrolytica</name>
    <dbReference type="NCBI Taxonomy" id="2493633"/>
    <lineage>
        <taxon>Bacteria</taxon>
        <taxon>Pseudomonadati</taxon>
        <taxon>Pseudomonadota</taxon>
        <taxon>Gammaproteobacteria</taxon>
        <taxon>Pseudomonadales</taxon>
        <taxon>Pseudomonadaceae</taxon>
        <taxon>Ectopseudomonas</taxon>
    </lineage>
</organism>
<sequence length="146" mass="16051">MKTLIHFKDSGQDFLRWAVDENGTVIDCWPFQADVWKGLKVTNLAKLKVGGVVEYNHHGRSGCISHLVTGVVPLAPVEVSVRLDGDGYATNTVRGKRASCTYDASLAVERLGDKLFPGYHLIIERLPCTAVGRLYGKWRIEPAGAI</sequence>